<evidence type="ECO:0000313" key="3">
    <source>
        <dbReference type="EMBL" id="MFC1572774.1"/>
    </source>
</evidence>
<evidence type="ECO:0000313" key="4">
    <source>
        <dbReference type="Proteomes" id="UP001593833"/>
    </source>
</evidence>
<dbReference type="Gene3D" id="1.10.10.1320">
    <property type="entry name" value="Anti-sigma factor, zinc-finger domain"/>
    <property type="match status" value="1"/>
</dbReference>
<sequence length="190" mass="20429">MLCEPVRERIEAFLDGELATTERAEIEAHLVICEGCRSALEERQRLRTLLRDQLSVKAPDGLGDTILAAAQAEVPKTAETQEDLTPGSANTEDTLGELTPGSTDSPWAGLREFAHLLGRQMRWGRLLPALAGAAVIVAALLITRQPDQEAPSVESQAFSRPASVIALRFGETAGGSSQPEMGDLELGDWL</sequence>
<organism evidence="3 4">
    <name type="scientific">Eiseniibacteriota bacterium</name>
    <dbReference type="NCBI Taxonomy" id="2212470"/>
    <lineage>
        <taxon>Bacteria</taxon>
        <taxon>Candidatus Eiseniibacteriota</taxon>
    </lineage>
</organism>
<dbReference type="Proteomes" id="UP001593833">
    <property type="component" value="Unassembled WGS sequence"/>
</dbReference>
<name>A0ABV6YKC4_UNCEI</name>
<gene>
    <name evidence="3" type="ORF">ACFL6M_04160</name>
</gene>
<feature type="region of interest" description="Disordered" evidence="1">
    <location>
        <begin position="171"/>
        <end position="190"/>
    </location>
</feature>
<proteinExistence type="predicted"/>
<keyword evidence="4" id="KW-1185">Reference proteome</keyword>
<feature type="domain" description="Putative zinc-finger" evidence="2">
    <location>
        <begin position="3"/>
        <end position="37"/>
    </location>
</feature>
<evidence type="ECO:0000256" key="1">
    <source>
        <dbReference type="SAM" id="MobiDB-lite"/>
    </source>
</evidence>
<evidence type="ECO:0000259" key="2">
    <source>
        <dbReference type="Pfam" id="PF13490"/>
    </source>
</evidence>
<protein>
    <submittedName>
        <fullName evidence="3">Anti-sigma factor family protein</fullName>
    </submittedName>
</protein>
<reference evidence="3 4" key="1">
    <citation type="submission" date="2024-09" db="EMBL/GenBank/DDBJ databases">
        <authorList>
            <person name="D'Angelo T."/>
        </authorList>
    </citation>
    <scope>NUCLEOTIDE SEQUENCE [LARGE SCALE GENOMIC DNA]</scope>
    <source>
        <strain evidence="3">SAG AM-320-E07</strain>
    </source>
</reference>
<comment type="caution">
    <text evidence="3">The sequence shown here is derived from an EMBL/GenBank/DDBJ whole genome shotgun (WGS) entry which is preliminary data.</text>
</comment>
<dbReference type="EMBL" id="JBHPKH010000038">
    <property type="protein sequence ID" value="MFC1572774.1"/>
    <property type="molecule type" value="Genomic_DNA"/>
</dbReference>
<dbReference type="InterPro" id="IPR041916">
    <property type="entry name" value="Anti_sigma_zinc_sf"/>
</dbReference>
<dbReference type="Pfam" id="PF13490">
    <property type="entry name" value="zf-HC2"/>
    <property type="match status" value="1"/>
</dbReference>
<dbReference type="InterPro" id="IPR027383">
    <property type="entry name" value="Znf_put"/>
</dbReference>
<feature type="region of interest" description="Disordered" evidence="1">
    <location>
        <begin position="75"/>
        <end position="104"/>
    </location>
</feature>
<accession>A0ABV6YKC4</accession>